<keyword evidence="1" id="KW-0677">Repeat</keyword>
<proteinExistence type="predicted"/>
<dbReference type="Pfam" id="PF23282">
    <property type="entry name" value="WHD_ROQ1"/>
    <property type="match status" value="1"/>
</dbReference>
<evidence type="ECO:0000259" key="2">
    <source>
        <dbReference type="Pfam" id="PF23282"/>
    </source>
</evidence>
<sequence>MEWGASARQILPRHAFKKESPPYNFHIVSQRAITVTGGLPLALEEEKTKLIYMWQACGFEADWTLEELVDESLVKIVEENRFWLHDQLRDLSRRIVREEMLKGHRKSSSRIWYRDDALKVPQEEEACKELKVSQSRALPRPG</sequence>
<accession>A0A218XSX6</accession>
<evidence type="ECO:0000313" key="3">
    <source>
        <dbReference type="EMBL" id="OWM87362.1"/>
    </source>
</evidence>
<dbReference type="Proteomes" id="UP000197138">
    <property type="component" value="Unassembled WGS sequence"/>
</dbReference>
<gene>
    <name evidence="3" type="ORF">CDL15_Pgr022473</name>
</gene>
<feature type="domain" description="Disease resistance protein Roq1-like winged-helix" evidence="2">
    <location>
        <begin position="53"/>
        <end position="98"/>
    </location>
</feature>
<organism evidence="3 4">
    <name type="scientific">Punica granatum</name>
    <name type="common">Pomegranate</name>
    <dbReference type="NCBI Taxonomy" id="22663"/>
    <lineage>
        <taxon>Eukaryota</taxon>
        <taxon>Viridiplantae</taxon>
        <taxon>Streptophyta</taxon>
        <taxon>Embryophyta</taxon>
        <taxon>Tracheophyta</taxon>
        <taxon>Spermatophyta</taxon>
        <taxon>Magnoliopsida</taxon>
        <taxon>eudicotyledons</taxon>
        <taxon>Gunneridae</taxon>
        <taxon>Pentapetalae</taxon>
        <taxon>rosids</taxon>
        <taxon>malvids</taxon>
        <taxon>Myrtales</taxon>
        <taxon>Lythraceae</taxon>
        <taxon>Punica</taxon>
    </lineage>
</organism>
<reference evidence="4" key="1">
    <citation type="journal article" date="2017" name="Plant J.">
        <title>The pomegranate (Punica granatum L.) genome and the genomics of punicalagin biosynthesis.</title>
        <authorList>
            <person name="Qin G."/>
            <person name="Xu C."/>
            <person name="Ming R."/>
            <person name="Tang H."/>
            <person name="Guyot R."/>
            <person name="Kramer E.M."/>
            <person name="Hu Y."/>
            <person name="Yi X."/>
            <person name="Qi Y."/>
            <person name="Xu X."/>
            <person name="Gao Z."/>
            <person name="Pan H."/>
            <person name="Jian J."/>
            <person name="Tian Y."/>
            <person name="Yue Z."/>
            <person name="Xu Y."/>
        </authorList>
    </citation>
    <scope>NUCLEOTIDE SEQUENCE [LARGE SCALE GENOMIC DNA]</scope>
    <source>
        <strain evidence="4">cv. Dabenzi</strain>
    </source>
</reference>
<dbReference type="InterPro" id="IPR058192">
    <property type="entry name" value="WHD_ROQ1-like"/>
</dbReference>
<evidence type="ECO:0000256" key="1">
    <source>
        <dbReference type="ARBA" id="ARBA00022737"/>
    </source>
</evidence>
<evidence type="ECO:0000313" key="4">
    <source>
        <dbReference type="Proteomes" id="UP000197138"/>
    </source>
</evidence>
<dbReference type="AlphaFoldDB" id="A0A218XSX6"/>
<protein>
    <recommendedName>
        <fullName evidence="2">Disease resistance protein Roq1-like winged-helix domain-containing protein</fullName>
    </recommendedName>
</protein>
<comment type="caution">
    <text evidence="3">The sequence shown here is derived from an EMBL/GenBank/DDBJ whole genome shotgun (WGS) entry which is preliminary data.</text>
</comment>
<dbReference type="EMBL" id="MTKT01000813">
    <property type="protein sequence ID" value="OWM87362.1"/>
    <property type="molecule type" value="Genomic_DNA"/>
</dbReference>
<name>A0A218XSX6_PUNGR</name>